<sequence>MKKILVTITILISSIFANDPEQNMVILEELNLPKEFLNEQSFKLKYKELSTTKKIQYYDNLIKKSSLNAKIVKEELELKNLPKVLFSCL</sequence>
<name>A0AA96CUC5_9BACT</name>
<organism evidence="1">
    <name type="scientific">Arcobacter sp. AZ-2023</name>
    <dbReference type="NCBI Taxonomy" id="3074453"/>
    <lineage>
        <taxon>Bacteria</taxon>
        <taxon>Pseudomonadati</taxon>
        <taxon>Campylobacterota</taxon>
        <taxon>Epsilonproteobacteria</taxon>
        <taxon>Campylobacterales</taxon>
        <taxon>Arcobacteraceae</taxon>
        <taxon>Arcobacter</taxon>
    </lineage>
</organism>
<proteinExistence type="predicted"/>
<reference evidence="1" key="1">
    <citation type="submission" date="2023-09" db="EMBL/GenBank/DDBJ databases">
        <title>Arcobacter tbilisiensis sp. nov. isolated from chicken meat in Tbilisi, Georgia.</title>
        <authorList>
            <person name="Matthias R."/>
            <person name="Zautner A.E."/>
        </authorList>
    </citation>
    <scope>NUCLEOTIDE SEQUENCE</scope>
    <source>
        <strain evidence="1">LEO 107</strain>
    </source>
</reference>
<evidence type="ECO:0000313" key="1">
    <source>
        <dbReference type="EMBL" id="WNL16012.1"/>
    </source>
</evidence>
<dbReference type="EMBL" id="CP134846">
    <property type="protein sequence ID" value="WNL16012.1"/>
    <property type="molecule type" value="Genomic_DNA"/>
</dbReference>
<protein>
    <submittedName>
        <fullName evidence="1">Uncharacterized protein</fullName>
    </submittedName>
</protein>
<gene>
    <name evidence="1" type="ORF">RJG54_07200</name>
</gene>
<dbReference type="AlphaFoldDB" id="A0AA96CUC5"/>
<accession>A0AA96CUC5</accession>